<dbReference type="RefSeq" id="WP_030351303.1">
    <property type="nucleotide sequence ID" value="NZ_AZSP01000268.1"/>
</dbReference>
<evidence type="ECO:0000313" key="8">
    <source>
        <dbReference type="EMBL" id="PVE07897.1"/>
    </source>
</evidence>
<dbReference type="PROSITE" id="PS51318">
    <property type="entry name" value="TAT"/>
    <property type="match status" value="1"/>
</dbReference>
<feature type="binding site" evidence="5">
    <location>
        <position position="259"/>
    </location>
    <ligand>
        <name>Fe cation</name>
        <dbReference type="ChEBI" id="CHEBI:24875"/>
        <note>catalytic</note>
    </ligand>
</feature>
<keyword evidence="3 6" id="KW-0560">Oxidoreductase</keyword>
<dbReference type="EMBL" id="AZSP01000268">
    <property type="protein sequence ID" value="PVE07897.1"/>
    <property type="molecule type" value="Genomic_DNA"/>
</dbReference>
<sequence length="524" mass="57360">MTDRTRRNIVRGAAVAAAGGFFGVHSGPPSGAQAAAATAATAKPTPEPTLKPTLTPTPTRTRTRPFLEGPFAPVTDELTAFDLPVTGRVPRALNGRYLRNGPNALGLEDPMAHHWMLGDGMVHGVRLRNGRAEWYRNRWIRSAAVARKLGEPYDGPVPEDDFATNTHVIPYKGRVLALQESGPLPYELDDELNTVGTHDFGGTLRGAFTAHTKFDARADELHAITYYPTWDHVRHLVVDRTGRVVRTTRIPVADSPMMHDFALTERYVVVFDMPVTFDPVAAGAGAPVPYVWNDRHPARVGVMPRAGGRIRWFEVPSAFYSHTLNAYDEGSSVVVDLTTMPAPFFTAGRGSGGPTALGTPSLDRWTIDLVHGRVRTRRLDDRPQEFPRVNEGLVSRRHRYAYSATAAAMWQAYLTVDGVPPDRAFSNALIKHDLFRGTTEVHRFPRNAAAGEAVFVPSRAEIGATQDTRAEDDGYALAYVHNPERGAADLVILAAQDFTGEPVARIHLPGRVPLGFHGSWVPDA</sequence>
<reference evidence="8 9" key="1">
    <citation type="submission" date="2013-12" db="EMBL/GenBank/DDBJ databases">
        <title>Annotated genome of Streptomyces scopuliridis.</title>
        <authorList>
            <person name="Olson J.B."/>
        </authorList>
    </citation>
    <scope>NUCLEOTIDE SEQUENCE [LARGE SCALE GENOMIC DNA]</scope>
    <source>
        <strain evidence="8 9">RB72</strain>
    </source>
</reference>
<name>A0A2T7SYC2_9ACTN</name>
<dbReference type="PANTHER" id="PTHR10543:SF89">
    <property type="entry name" value="CAROTENOID 9,10(9',10')-CLEAVAGE DIOXYGENASE 1"/>
    <property type="match status" value="1"/>
</dbReference>
<feature type="binding site" evidence="5">
    <location>
        <position position="322"/>
    </location>
    <ligand>
        <name>Fe cation</name>
        <dbReference type="ChEBI" id="CHEBI:24875"/>
        <note>catalytic</note>
    </ligand>
</feature>
<gene>
    <name evidence="8" type="ORF">Y717_20880</name>
</gene>
<evidence type="ECO:0000256" key="2">
    <source>
        <dbReference type="ARBA" id="ARBA00022723"/>
    </source>
</evidence>
<organism evidence="8 9">
    <name type="scientific">Streptomyces scopuliridis RB72</name>
    <dbReference type="NCBI Taxonomy" id="1440053"/>
    <lineage>
        <taxon>Bacteria</taxon>
        <taxon>Bacillati</taxon>
        <taxon>Actinomycetota</taxon>
        <taxon>Actinomycetes</taxon>
        <taxon>Kitasatosporales</taxon>
        <taxon>Streptomycetaceae</taxon>
        <taxon>Streptomyces</taxon>
    </lineage>
</organism>
<evidence type="ECO:0000256" key="3">
    <source>
        <dbReference type="ARBA" id="ARBA00023002"/>
    </source>
</evidence>
<dbReference type="Proteomes" id="UP000245992">
    <property type="component" value="Unassembled WGS sequence"/>
</dbReference>
<dbReference type="Pfam" id="PF03055">
    <property type="entry name" value="RPE65"/>
    <property type="match status" value="1"/>
</dbReference>
<dbReference type="PANTHER" id="PTHR10543">
    <property type="entry name" value="BETA-CAROTENE DIOXYGENASE"/>
    <property type="match status" value="1"/>
</dbReference>
<dbReference type="EC" id="1.13.11.-" evidence="6"/>
<dbReference type="GO" id="GO:0016121">
    <property type="term" value="P:carotene catabolic process"/>
    <property type="evidence" value="ECO:0007669"/>
    <property type="project" value="TreeGrafter"/>
</dbReference>
<feature type="region of interest" description="Disordered" evidence="7">
    <location>
        <begin position="29"/>
        <end position="69"/>
    </location>
</feature>
<dbReference type="GO" id="GO:0046872">
    <property type="term" value="F:metal ion binding"/>
    <property type="evidence" value="ECO:0007669"/>
    <property type="project" value="UniProtKB-KW"/>
</dbReference>
<comment type="cofactor">
    <cofactor evidence="5 6">
        <name>Fe(2+)</name>
        <dbReference type="ChEBI" id="CHEBI:29033"/>
    </cofactor>
    <text evidence="5 6">Binds 1 Fe(2+) ion per subunit.</text>
</comment>
<dbReference type="InterPro" id="IPR004294">
    <property type="entry name" value="Carotenoid_Oase"/>
</dbReference>
<keyword evidence="9" id="KW-1185">Reference proteome</keyword>
<dbReference type="STRING" id="1440053.GCA_000718095_02164"/>
<evidence type="ECO:0000256" key="6">
    <source>
        <dbReference type="RuleBase" id="RU364048"/>
    </source>
</evidence>
<keyword evidence="6 8" id="KW-0223">Dioxygenase</keyword>
<evidence type="ECO:0000256" key="4">
    <source>
        <dbReference type="ARBA" id="ARBA00023004"/>
    </source>
</evidence>
<comment type="similarity">
    <text evidence="1 6">Belongs to the carotenoid oxygenase family.</text>
</comment>
<keyword evidence="2 5" id="KW-0479">Metal-binding</keyword>
<dbReference type="AlphaFoldDB" id="A0A2T7SYC2"/>
<feature type="compositionally biased region" description="Low complexity" evidence="7">
    <location>
        <begin position="34"/>
        <end position="60"/>
    </location>
</feature>
<accession>A0A2T7SYC2</accession>
<evidence type="ECO:0000256" key="5">
    <source>
        <dbReference type="PIRSR" id="PIRSR604294-1"/>
    </source>
</evidence>
<dbReference type="GO" id="GO:0010436">
    <property type="term" value="F:carotenoid dioxygenase activity"/>
    <property type="evidence" value="ECO:0007669"/>
    <property type="project" value="TreeGrafter"/>
</dbReference>
<comment type="caution">
    <text evidence="8">The sequence shown here is derived from an EMBL/GenBank/DDBJ whole genome shotgun (WGS) entry which is preliminary data.</text>
</comment>
<feature type="binding site" evidence="5">
    <location>
        <position position="517"/>
    </location>
    <ligand>
        <name>Fe cation</name>
        <dbReference type="ChEBI" id="CHEBI:24875"/>
        <note>catalytic</note>
    </ligand>
</feature>
<dbReference type="InterPro" id="IPR006311">
    <property type="entry name" value="TAT_signal"/>
</dbReference>
<evidence type="ECO:0000313" key="9">
    <source>
        <dbReference type="Proteomes" id="UP000245992"/>
    </source>
</evidence>
<protein>
    <recommendedName>
        <fullName evidence="6">Dioxygenase</fullName>
        <ecNumber evidence="6">1.13.11.-</ecNumber>
    </recommendedName>
</protein>
<keyword evidence="4 5" id="KW-0408">Iron</keyword>
<evidence type="ECO:0000256" key="7">
    <source>
        <dbReference type="SAM" id="MobiDB-lite"/>
    </source>
</evidence>
<evidence type="ECO:0000256" key="1">
    <source>
        <dbReference type="ARBA" id="ARBA00006787"/>
    </source>
</evidence>
<dbReference type="OrthoDB" id="6636843at2"/>
<proteinExistence type="inferred from homology"/>
<feature type="binding site" evidence="5">
    <location>
        <position position="211"/>
    </location>
    <ligand>
        <name>Fe cation</name>
        <dbReference type="ChEBI" id="CHEBI:24875"/>
        <note>catalytic</note>
    </ligand>
</feature>